<proteinExistence type="predicted"/>
<name>A0ABR8VFG3_9BACT</name>
<dbReference type="Proteomes" id="UP000616346">
    <property type="component" value="Unassembled WGS sequence"/>
</dbReference>
<keyword evidence="1" id="KW-0472">Membrane</keyword>
<dbReference type="PROSITE" id="PS51257">
    <property type="entry name" value="PROKAR_LIPOPROTEIN"/>
    <property type="match status" value="1"/>
</dbReference>
<comment type="caution">
    <text evidence="3">The sequence shown here is derived from an EMBL/GenBank/DDBJ whole genome shotgun (WGS) entry which is preliminary data.</text>
</comment>
<organism evidence="3 4">
    <name type="scientific">Phocaeicola faecium</name>
    <dbReference type="NCBI Taxonomy" id="2762213"/>
    <lineage>
        <taxon>Bacteria</taxon>
        <taxon>Pseudomonadati</taxon>
        <taxon>Bacteroidota</taxon>
        <taxon>Bacteroidia</taxon>
        <taxon>Bacteroidales</taxon>
        <taxon>Bacteroidaceae</taxon>
        <taxon>Phocaeicola</taxon>
    </lineage>
</organism>
<dbReference type="RefSeq" id="WP_178256054.1">
    <property type="nucleotide sequence ID" value="NZ_JACSPQ010000053.1"/>
</dbReference>
<feature type="transmembrane region" description="Helical" evidence="1">
    <location>
        <begin position="36"/>
        <end position="56"/>
    </location>
</feature>
<accession>A0ABR8VFG3</accession>
<reference evidence="3 4" key="1">
    <citation type="submission" date="2020-08" db="EMBL/GenBank/DDBJ databases">
        <title>A Genomic Blueprint of the Chicken Gut Microbiome.</title>
        <authorList>
            <person name="Gilroy R."/>
            <person name="Ravi A."/>
            <person name="Getino M."/>
            <person name="Pursley I."/>
            <person name="Horton D.L."/>
            <person name="Alikhan N.-F."/>
            <person name="Baker D."/>
            <person name="Gharbi K."/>
            <person name="Hall N."/>
            <person name="Watson M."/>
            <person name="Adriaenssens E.M."/>
            <person name="Foster-Nyarko E."/>
            <person name="Jarju S."/>
            <person name="Secka A."/>
            <person name="Antonio M."/>
            <person name="Oren A."/>
            <person name="Chaudhuri R."/>
            <person name="La Ragione R.M."/>
            <person name="Hildebrand F."/>
            <person name="Pallen M.J."/>
        </authorList>
    </citation>
    <scope>NUCLEOTIDE SEQUENCE [LARGE SCALE GENOMIC DNA]</scope>
    <source>
        <strain evidence="3 4">Sa1YUN3</strain>
    </source>
</reference>
<dbReference type="EMBL" id="JACSPQ010000053">
    <property type="protein sequence ID" value="MBD8003341.1"/>
    <property type="molecule type" value="Genomic_DNA"/>
</dbReference>
<dbReference type="Pfam" id="PF06713">
    <property type="entry name" value="bPH_4"/>
    <property type="match status" value="1"/>
</dbReference>
<evidence type="ECO:0000313" key="4">
    <source>
        <dbReference type="Proteomes" id="UP000616346"/>
    </source>
</evidence>
<gene>
    <name evidence="3" type="ORF">H9626_14235</name>
</gene>
<keyword evidence="1" id="KW-1133">Transmembrane helix</keyword>
<feature type="domain" description="Uncharacterized protein YyaB-like PH" evidence="2">
    <location>
        <begin position="52"/>
        <end position="131"/>
    </location>
</feature>
<sequence length="138" mass="15917">MRTFHTKVGWWYWGIIALFSCFLFVCFWFHELLLTLLFAVIVIFLIEALIHTQYVVTADGKLVIEVGRFMKGASIDVAQIVSIEKSKFPESAPALSLDRLKITYRKRSFKDYILISPQNQEAFVQALLKQNASIKVNI</sequence>
<dbReference type="InterPro" id="IPR009589">
    <property type="entry name" value="PH_YyaB-like"/>
</dbReference>
<keyword evidence="4" id="KW-1185">Reference proteome</keyword>
<evidence type="ECO:0000259" key="2">
    <source>
        <dbReference type="Pfam" id="PF06713"/>
    </source>
</evidence>
<evidence type="ECO:0000256" key="1">
    <source>
        <dbReference type="SAM" id="Phobius"/>
    </source>
</evidence>
<keyword evidence="1" id="KW-0812">Transmembrane</keyword>
<feature type="transmembrane region" description="Helical" evidence="1">
    <location>
        <begin position="12"/>
        <end position="30"/>
    </location>
</feature>
<protein>
    <submittedName>
        <fullName evidence="3">PH domain-containing protein</fullName>
    </submittedName>
</protein>
<evidence type="ECO:0000313" key="3">
    <source>
        <dbReference type="EMBL" id="MBD8003341.1"/>
    </source>
</evidence>